<dbReference type="RefSeq" id="WP_072545926.1">
    <property type="nucleotide sequence ID" value="NZ_CALUIP010000001.1"/>
</dbReference>
<keyword evidence="4 7" id="KW-0812">Transmembrane</keyword>
<dbReference type="AlphaFoldDB" id="A0A921HZZ0"/>
<dbReference type="InterPro" id="IPR003400">
    <property type="entry name" value="ExbD"/>
</dbReference>
<comment type="subcellular location">
    <subcellularLocation>
        <location evidence="1">Cell membrane</location>
        <topology evidence="1">Single-pass membrane protein</topology>
    </subcellularLocation>
    <subcellularLocation>
        <location evidence="7">Cell membrane</location>
        <topology evidence="7">Single-pass type II membrane protein</topology>
    </subcellularLocation>
</comment>
<dbReference type="EMBL" id="JACLYZ010000001">
    <property type="protein sequence ID" value="MBM6733802.1"/>
    <property type="molecule type" value="Genomic_DNA"/>
</dbReference>
<reference evidence="10 12" key="3">
    <citation type="journal article" date="2021" name="Sci. Rep.">
        <title>The distribution of antibiotic resistance genes in chicken gut microbiota commensals.</title>
        <authorList>
            <person name="Juricova H."/>
            <person name="Matiasovicova J."/>
            <person name="Kubasova T."/>
            <person name="Cejkova D."/>
            <person name="Rychlik I."/>
        </authorList>
    </citation>
    <scope>NUCLEOTIDE SEQUENCE [LARGE SCALE GENOMIC DNA]</scope>
    <source>
        <strain evidence="10 12">An772</strain>
    </source>
</reference>
<keyword evidence="7" id="KW-0813">Transport</keyword>
<reference evidence="10" key="1">
    <citation type="submission" date="2020-08" db="EMBL/GenBank/DDBJ databases">
        <authorList>
            <person name="Cejkova D."/>
            <person name="Kubasova T."/>
            <person name="Jahodarova E."/>
            <person name="Rychlik I."/>
        </authorList>
    </citation>
    <scope>NUCLEOTIDE SEQUENCE</scope>
    <source>
        <strain evidence="10">An772</strain>
    </source>
</reference>
<evidence type="ECO:0000256" key="8">
    <source>
        <dbReference type="SAM" id="Phobius"/>
    </source>
</evidence>
<reference evidence="9" key="4">
    <citation type="submission" date="2021-09" db="EMBL/GenBank/DDBJ databases">
        <authorList>
            <person name="Gilroy R."/>
        </authorList>
    </citation>
    <scope>NUCLEOTIDE SEQUENCE</scope>
    <source>
        <strain evidence="9">CHK55-1828</strain>
    </source>
</reference>
<sequence length="154" mass="17669">MGKFNKTGKRGMPALNTSSLPDLIFTLLFFFMIVTTMREVTLKVEFRAPQATELEKLEKKSLVTFIYVGKPTKEFRAKLGEESRIQLNDNFAEVSEVYDYINGERASMKEEDQPNMTVSLKIDQDTKMGIVTELKEALRQAYALKINYSAQPRQ</sequence>
<evidence type="ECO:0000256" key="6">
    <source>
        <dbReference type="ARBA" id="ARBA00023136"/>
    </source>
</evidence>
<dbReference type="Proteomes" id="UP000717835">
    <property type="component" value="Unassembled WGS sequence"/>
</dbReference>
<dbReference type="GO" id="GO:0022857">
    <property type="term" value="F:transmembrane transporter activity"/>
    <property type="evidence" value="ECO:0007669"/>
    <property type="project" value="InterPro"/>
</dbReference>
<keyword evidence="12" id="KW-1185">Reference proteome</keyword>
<dbReference type="Pfam" id="PF02472">
    <property type="entry name" value="ExbD"/>
    <property type="match status" value="1"/>
</dbReference>
<proteinExistence type="inferred from homology"/>
<gene>
    <name evidence="10" type="ORF">H7U35_00975</name>
    <name evidence="9" type="ORF">K8W02_10220</name>
</gene>
<name>A0A921HZZ0_9BACT</name>
<evidence type="ECO:0000313" key="10">
    <source>
        <dbReference type="EMBL" id="MBM6733802.1"/>
    </source>
</evidence>
<evidence type="ECO:0000256" key="5">
    <source>
        <dbReference type="ARBA" id="ARBA00022989"/>
    </source>
</evidence>
<keyword evidence="5 8" id="KW-1133">Transmembrane helix</keyword>
<dbReference type="GO" id="GO:0015031">
    <property type="term" value="P:protein transport"/>
    <property type="evidence" value="ECO:0007669"/>
    <property type="project" value="UniProtKB-KW"/>
</dbReference>
<evidence type="ECO:0000256" key="1">
    <source>
        <dbReference type="ARBA" id="ARBA00004162"/>
    </source>
</evidence>
<evidence type="ECO:0000313" key="11">
    <source>
        <dbReference type="Proteomes" id="UP000717835"/>
    </source>
</evidence>
<accession>A0A921HZZ0</accession>
<feature type="transmembrane region" description="Helical" evidence="8">
    <location>
        <begin position="20"/>
        <end position="37"/>
    </location>
</feature>
<comment type="caution">
    <text evidence="9">The sequence shown here is derived from an EMBL/GenBank/DDBJ whole genome shotgun (WGS) entry which is preliminary data.</text>
</comment>
<evidence type="ECO:0000256" key="2">
    <source>
        <dbReference type="ARBA" id="ARBA00005811"/>
    </source>
</evidence>
<protein>
    <submittedName>
        <fullName evidence="9">Biopolymer transporter ExbD</fullName>
    </submittedName>
</protein>
<comment type="similarity">
    <text evidence="2 7">Belongs to the ExbD/TolR family.</text>
</comment>
<keyword evidence="6 8" id="KW-0472">Membrane</keyword>
<keyword evidence="3" id="KW-1003">Cell membrane</keyword>
<keyword evidence="7" id="KW-0653">Protein transport</keyword>
<dbReference type="EMBL" id="DYVX01000084">
    <property type="protein sequence ID" value="HJF92737.1"/>
    <property type="molecule type" value="Genomic_DNA"/>
</dbReference>
<dbReference type="Proteomes" id="UP000766986">
    <property type="component" value="Unassembled WGS sequence"/>
</dbReference>
<organism evidence="9 11">
    <name type="scientific">Mediterranea massiliensis</name>
    <dbReference type="NCBI Taxonomy" id="1841865"/>
    <lineage>
        <taxon>Bacteria</taxon>
        <taxon>Pseudomonadati</taxon>
        <taxon>Bacteroidota</taxon>
        <taxon>Bacteroidia</taxon>
        <taxon>Bacteroidales</taxon>
        <taxon>Bacteroidaceae</taxon>
        <taxon>Mediterranea</taxon>
    </lineage>
</organism>
<dbReference type="OrthoDB" id="9810103at2"/>
<reference evidence="9" key="2">
    <citation type="journal article" date="2021" name="PeerJ">
        <title>Extensive microbial diversity within the chicken gut microbiome revealed by metagenomics and culture.</title>
        <authorList>
            <person name="Gilroy R."/>
            <person name="Ravi A."/>
            <person name="Getino M."/>
            <person name="Pursley I."/>
            <person name="Horton D.L."/>
            <person name="Alikhan N.F."/>
            <person name="Baker D."/>
            <person name="Gharbi K."/>
            <person name="Hall N."/>
            <person name="Watson M."/>
            <person name="Adriaenssens E.M."/>
            <person name="Foster-Nyarko E."/>
            <person name="Jarju S."/>
            <person name="Secka A."/>
            <person name="Antonio M."/>
            <person name="Oren A."/>
            <person name="Chaudhuri R.R."/>
            <person name="La Ragione R."/>
            <person name="Hildebrand F."/>
            <person name="Pallen M.J."/>
        </authorList>
    </citation>
    <scope>NUCLEOTIDE SEQUENCE</scope>
    <source>
        <strain evidence="9">CHK55-1828</strain>
    </source>
</reference>
<evidence type="ECO:0000256" key="3">
    <source>
        <dbReference type="ARBA" id="ARBA00022475"/>
    </source>
</evidence>
<evidence type="ECO:0000313" key="12">
    <source>
        <dbReference type="Proteomes" id="UP000766986"/>
    </source>
</evidence>
<dbReference type="GO" id="GO:0005886">
    <property type="term" value="C:plasma membrane"/>
    <property type="evidence" value="ECO:0007669"/>
    <property type="project" value="UniProtKB-SubCell"/>
</dbReference>
<evidence type="ECO:0000313" key="9">
    <source>
        <dbReference type="EMBL" id="HJF92737.1"/>
    </source>
</evidence>
<evidence type="ECO:0000256" key="7">
    <source>
        <dbReference type="RuleBase" id="RU003879"/>
    </source>
</evidence>
<evidence type="ECO:0000256" key="4">
    <source>
        <dbReference type="ARBA" id="ARBA00022692"/>
    </source>
</evidence>